<reference evidence="1" key="1">
    <citation type="submission" date="2020-11" db="EMBL/GenBank/DDBJ databases">
        <authorList>
            <person name="Tran Van P."/>
        </authorList>
    </citation>
    <scope>NUCLEOTIDE SEQUENCE</scope>
</reference>
<dbReference type="EMBL" id="OD565007">
    <property type="protein sequence ID" value="CAD7440517.1"/>
    <property type="molecule type" value="Genomic_DNA"/>
</dbReference>
<organism evidence="1">
    <name type="scientific">Timema bartmani</name>
    <dbReference type="NCBI Taxonomy" id="61472"/>
    <lineage>
        <taxon>Eukaryota</taxon>
        <taxon>Metazoa</taxon>
        <taxon>Ecdysozoa</taxon>
        <taxon>Arthropoda</taxon>
        <taxon>Hexapoda</taxon>
        <taxon>Insecta</taxon>
        <taxon>Pterygota</taxon>
        <taxon>Neoptera</taxon>
        <taxon>Polyneoptera</taxon>
        <taxon>Phasmatodea</taxon>
        <taxon>Timematodea</taxon>
        <taxon>Timematoidea</taxon>
        <taxon>Timematidae</taxon>
        <taxon>Timema</taxon>
    </lineage>
</organism>
<name>A0A7R9EUY9_9NEOP</name>
<evidence type="ECO:0000313" key="1">
    <source>
        <dbReference type="EMBL" id="CAD7440517.1"/>
    </source>
</evidence>
<dbReference type="AlphaFoldDB" id="A0A7R9EUY9"/>
<protein>
    <submittedName>
        <fullName evidence="1">Uncharacterized protein</fullName>
    </submittedName>
</protein>
<gene>
    <name evidence="1" type="ORF">TBIB3V08_LOCUS3019</name>
</gene>
<proteinExistence type="predicted"/>
<sequence length="295" mass="33421">MRFHSIEDSFSEGCGVEHFPTPFINVVCKTPAMEKKSTPEDVIELHLRHAKSDYKTGLKKVEATGMKFLSGRIVATRRNGILMKMFKQKLAYRVYMRWYGHTIGASFGTFIEAMLKPFTDVPFESNMVANSFELYKIPIVEISFESTTVPTMFELSNVTNIFEPKHIECPFALFTFFKVFDSSTILKSFKLCTKLETFALWSIANSFELHASVEKLAPSSVGKSFVSSTVPRLHDDTTTLFEGGNVANINLMKWTERHSPTSLLRPSISTNIILTAHMLCKWLSRSSKVQAIETI</sequence>
<accession>A0A7R9EUY9</accession>